<evidence type="ECO:0000256" key="5">
    <source>
        <dbReference type="ARBA" id="ARBA00022842"/>
    </source>
</evidence>
<evidence type="ECO:0000256" key="1">
    <source>
        <dbReference type="ARBA" id="ARBA00010088"/>
    </source>
</evidence>
<dbReference type="GO" id="GO:0004301">
    <property type="term" value="F:epoxide hydrolase activity"/>
    <property type="evidence" value="ECO:0007669"/>
    <property type="project" value="TreeGrafter"/>
</dbReference>
<feature type="domain" description="Epoxide hydrolase N-terminal" evidence="8">
    <location>
        <begin position="920"/>
        <end position="1025"/>
    </location>
</feature>
<evidence type="ECO:0000256" key="6">
    <source>
        <dbReference type="ARBA" id="ARBA00023004"/>
    </source>
</evidence>
<keyword evidence="6 7" id="KW-0408">Iron</keyword>
<dbReference type="Pfam" id="PF00067">
    <property type="entry name" value="p450"/>
    <property type="match status" value="1"/>
</dbReference>
<dbReference type="InterPro" id="IPR010497">
    <property type="entry name" value="Epoxide_hydro_N"/>
</dbReference>
<dbReference type="PRINTS" id="PR00385">
    <property type="entry name" value="P450"/>
</dbReference>
<evidence type="ECO:0000313" key="9">
    <source>
        <dbReference type="EMBL" id="KAF5238277.1"/>
    </source>
</evidence>
<dbReference type="Gene3D" id="3.40.50.150">
    <property type="entry name" value="Vaccinia Virus protein VP39"/>
    <property type="match status" value="1"/>
</dbReference>
<dbReference type="Pfam" id="PF00657">
    <property type="entry name" value="Lipase_GDSL"/>
    <property type="match status" value="1"/>
</dbReference>
<name>A0AAN6C0R3_FUSAU</name>
<dbReference type="PROSITE" id="PS00086">
    <property type="entry name" value="CYTOCHROME_P450"/>
    <property type="match status" value="1"/>
</dbReference>
<dbReference type="InterPro" id="IPR005299">
    <property type="entry name" value="MeTrfase_7"/>
</dbReference>
<evidence type="ECO:0000256" key="7">
    <source>
        <dbReference type="PIRSR" id="PIRSR602401-1"/>
    </source>
</evidence>
<dbReference type="GO" id="GO:0020037">
    <property type="term" value="F:heme binding"/>
    <property type="evidence" value="ECO:0007669"/>
    <property type="project" value="InterPro"/>
</dbReference>
<keyword evidence="2 7" id="KW-0479">Metal-binding</keyword>
<dbReference type="PANTHER" id="PTHR21661:SF35">
    <property type="entry name" value="EPOXIDE HYDROLASE"/>
    <property type="match status" value="1"/>
</dbReference>
<keyword evidence="4" id="KW-0378">Hydrolase</keyword>
<dbReference type="SUPFAM" id="SSF48264">
    <property type="entry name" value="Cytochrome P450"/>
    <property type="match status" value="1"/>
</dbReference>
<dbReference type="CDD" id="cd01846">
    <property type="entry name" value="fatty_acyltransferase_like"/>
    <property type="match status" value="1"/>
</dbReference>
<proteinExistence type="inferred from homology"/>
<gene>
    <name evidence="9" type="ORF">FAUST_5644</name>
</gene>
<comment type="similarity">
    <text evidence="1">Belongs to the peptidase S33 family.</text>
</comment>
<dbReference type="InterPro" id="IPR001128">
    <property type="entry name" value="Cyt_P450"/>
</dbReference>
<sequence length="1599" mass="180666">MWSKPLPGHLAQVADSLPPEVTEALSNLTWTQGFVAFFALFIIVPRVFELLRNILSPVSRIPGPLINKLSPWPLEIATFKGKSHRFARALHQKYGPIVVLAPNMISVGDANEIKRIIQNEDWVKCEAIYGNFRQDPHRPTLLAFTEKKAYSRRKRMLSSMFGIRYIRSLEPLMKSCVDAGVAHLDKLCENSNNSTVINLQHFIHGLAIDTIGATTFGGSFNVVENGSHPLPSRLKAGMKISAVMQLISWIKYIPFLPKRDPYIEEFTFNIVDKRRKESGDVKHQDLLQHLVDVSDDSPGSEFRTSDVQDESVILLAAGSETTANAELFTIMQLLKHPNIMKKLVEEVDKWYPPSEPDRDTECAYSQAGMTYLQACIDETMRLIPGQATGSPRDASKQETVLGYRIPKGTTVFPNTQEAHLNPDNWENPDKFIPERWLGIYTQNQTSSVPYWPFSAGSRVCVGKHFAFQEMHISLTTLLRKFSFEYVPGQDETTVFRIAQQLQANSYDVKVKRRFVEVFKLDLPLRLDLHNSLISAIILSFLVSMSNKANQNDVPMQGQGAYSSHAALQHEAMLKALPLFQKAAKAVADHDGDHTAIVEYGSAHGNNSLEPIQAILKATPSRQVELLFSDRPENDFSTLSTTITSWADKLDKTEFPHELFLSMIPRNFYQKVVPPKSAHLGFSLAALHHLDHIPPPTGVQSEDDQLLQKQAHLDLSTFLELRAQEIISGGSLVLSFVGQASAGYENYSGPVDACRNAMIEMVQQGIIPVSVATAFRVPTYNRTLDDVRKVLSEMSNLWNVHDLFEEDITHPAIHDLKKKQVESEDASQEYANVVIDWMMAVCSGYFLKALKVGNEGRYSDEEEKRLLDDWVARTKEAFIRDHKDEEVVCSFVYLHLALISHIAFDPYARLKPMAQYNHDSIRPFKVSIPQSDLDDLQTRLRLTRWPDKEPVDDWSQGVPLTVIQKLCKYWQTEYQWPRCEALLNSYPQFTTIIDGVEIYFLHIQSKHQNATPLLLTHGWPGSVLEFRHVIDKLVDPESHGGSPEDAFHLIMPALPGYGFSGKPKEAGWGHERTARAWTELMGRLGYQDREWVAQGGDWGAFVVASLGHQAPKGLKGVHFNSIYFENKNEVQVPIKDTKAEEKAMRLDNFRDTGFKGYSLEQSTKPQTIGYGLADSPVGQAAWIYEKYRDWTHHDGDVEALFSKDEMLDTIMLYWLTNSGTSSARYYWECASATTAWEIHLPVGVSWFGGDNSFAPKEWCDRYYKNIVHWNELPRGGHFAAWEQPDAFVAEIRLLPCLEAAPSPGHPPKKAFNFSKINKIVSFGDSWTDTRFDVSGQQPSPSNPIGNTGKTSSNGKMWPMYLTTQYNKSSILLYNMAVGGAVVDRDIVTTGPNDVDTQVHDKLPVYLDQQPKLFAPKETLWTMFIGINDIYRTITQDDQEETIVAIIARIRQLTLDLYSDGARQFLFVSTPPQSLFPNNRPKDIAPKLEAASQSWNKKLKKLVHDLDRELKHSTFFFLDIVPLITAVTEDPSQFPETAIYKSNAFCADYKSGTLVPDFKSETCEYNALEYMYIDGAHPTQPFHQILAKKISEQLLAGDSIS</sequence>
<dbReference type="GO" id="GO:0016788">
    <property type="term" value="F:hydrolase activity, acting on ester bonds"/>
    <property type="evidence" value="ECO:0007669"/>
    <property type="project" value="InterPro"/>
</dbReference>
<dbReference type="GO" id="GO:0005506">
    <property type="term" value="F:iron ion binding"/>
    <property type="evidence" value="ECO:0007669"/>
    <property type="project" value="InterPro"/>
</dbReference>
<dbReference type="Gene3D" id="1.10.630.10">
    <property type="entry name" value="Cytochrome P450"/>
    <property type="match status" value="1"/>
</dbReference>
<comment type="caution">
    <text evidence="9">The sequence shown here is derived from an EMBL/GenBank/DDBJ whole genome shotgun (WGS) entry which is preliminary data.</text>
</comment>
<accession>A0AAN6C0R3</accession>
<comment type="cofactor">
    <cofactor evidence="7">
        <name>heme</name>
        <dbReference type="ChEBI" id="CHEBI:30413"/>
    </cofactor>
</comment>
<dbReference type="InterPro" id="IPR002401">
    <property type="entry name" value="Cyt_P450_E_grp-I"/>
</dbReference>
<dbReference type="SUPFAM" id="SSF52266">
    <property type="entry name" value="SGNH hydrolase"/>
    <property type="match status" value="1"/>
</dbReference>
<dbReference type="GO" id="GO:0008168">
    <property type="term" value="F:methyltransferase activity"/>
    <property type="evidence" value="ECO:0007669"/>
    <property type="project" value="InterPro"/>
</dbReference>
<dbReference type="Proteomes" id="UP000537989">
    <property type="component" value="Unassembled WGS sequence"/>
</dbReference>
<dbReference type="GO" id="GO:0004497">
    <property type="term" value="F:monooxygenase activity"/>
    <property type="evidence" value="ECO:0007669"/>
    <property type="project" value="InterPro"/>
</dbReference>
<dbReference type="Gene3D" id="3.40.50.1110">
    <property type="entry name" value="SGNH hydrolase"/>
    <property type="match status" value="1"/>
</dbReference>
<dbReference type="PANTHER" id="PTHR21661">
    <property type="entry name" value="EPOXIDE HYDROLASE 1-RELATED"/>
    <property type="match status" value="1"/>
</dbReference>
<dbReference type="PRINTS" id="PR00463">
    <property type="entry name" value="EP450I"/>
</dbReference>
<dbReference type="InterPro" id="IPR029063">
    <property type="entry name" value="SAM-dependent_MTases_sf"/>
</dbReference>
<dbReference type="InterPro" id="IPR017972">
    <property type="entry name" value="Cyt_P450_CS"/>
</dbReference>
<dbReference type="SUPFAM" id="SSF53335">
    <property type="entry name" value="S-adenosyl-L-methionine-dependent methyltransferases"/>
    <property type="match status" value="1"/>
</dbReference>
<dbReference type="InterPro" id="IPR001087">
    <property type="entry name" value="GDSL"/>
</dbReference>
<dbReference type="InterPro" id="IPR036396">
    <property type="entry name" value="Cyt_P450_sf"/>
</dbReference>
<dbReference type="EMBL" id="JAAMOD010000145">
    <property type="protein sequence ID" value="KAF5238277.1"/>
    <property type="molecule type" value="Genomic_DNA"/>
</dbReference>
<keyword evidence="3" id="KW-0058">Aromatic hydrocarbons catabolism</keyword>
<keyword evidence="10" id="KW-1185">Reference proteome</keyword>
<dbReference type="InterPro" id="IPR036514">
    <property type="entry name" value="SGNH_hydro_sf"/>
</dbReference>
<dbReference type="SUPFAM" id="SSF53474">
    <property type="entry name" value="alpha/beta-Hydrolases"/>
    <property type="match status" value="1"/>
</dbReference>
<protein>
    <recommendedName>
        <fullName evidence="8">Epoxide hydrolase N-terminal domain-containing protein</fullName>
    </recommendedName>
</protein>
<evidence type="ECO:0000256" key="3">
    <source>
        <dbReference type="ARBA" id="ARBA00022797"/>
    </source>
</evidence>
<dbReference type="InterPro" id="IPR029058">
    <property type="entry name" value="AB_hydrolase_fold"/>
</dbReference>
<dbReference type="InterPro" id="IPR042086">
    <property type="entry name" value="MeTrfase_capping"/>
</dbReference>
<dbReference type="Pfam" id="PF06441">
    <property type="entry name" value="EHN"/>
    <property type="match status" value="1"/>
</dbReference>
<evidence type="ECO:0000313" key="10">
    <source>
        <dbReference type="Proteomes" id="UP000537989"/>
    </source>
</evidence>
<dbReference type="Pfam" id="PF03492">
    <property type="entry name" value="Methyltransf_7"/>
    <property type="match status" value="1"/>
</dbReference>
<keyword evidence="7" id="KW-0349">Heme</keyword>
<reference evidence="9 10" key="1">
    <citation type="submission" date="2020-02" db="EMBL/GenBank/DDBJ databases">
        <title>Identification and distribution of gene clusters putatively required for synthesis of sphingolipid metabolism inhibitors in phylogenetically diverse species of the filamentous fungus Fusarium.</title>
        <authorList>
            <person name="Kim H.-S."/>
            <person name="Busman M."/>
            <person name="Brown D.W."/>
            <person name="Divon H."/>
            <person name="Uhlig S."/>
            <person name="Proctor R.H."/>
        </authorList>
    </citation>
    <scope>NUCLEOTIDE SEQUENCE [LARGE SCALE GENOMIC DNA]</scope>
    <source>
        <strain evidence="9 10">NRRL 2903</strain>
    </source>
</reference>
<dbReference type="GO" id="GO:0097176">
    <property type="term" value="P:epoxide metabolic process"/>
    <property type="evidence" value="ECO:0007669"/>
    <property type="project" value="TreeGrafter"/>
</dbReference>
<evidence type="ECO:0000256" key="4">
    <source>
        <dbReference type="ARBA" id="ARBA00022801"/>
    </source>
</evidence>
<dbReference type="GO" id="GO:0016705">
    <property type="term" value="F:oxidoreductase activity, acting on paired donors, with incorporation or reduction of molecular oxygen"/>
    <property type="evidence" value="ECO:0007669"/>
    <property type="project" value="InterPro"/>
</dbReference>
<evidence type="ECO:0000256" key="2">
    <source>
        <dbReference type="ARBA" id="ARBA00022723"/>
    </source>
</evidence>
<dbReference type="Gene3D" id="1.10.1200.270">
    <property type="entry name" value="Methyltransferase, alpha-helical capping domain"/>
    <property type="match status" value="1"/>
</dbReference>
<feature type="binding site" description="axial binding residue" evidence="7">
    <location>
        <position position="460"/>
    </location>
    <ligand>
        <name>heme</name>
        <dbReference type="ChEBI" id="CHEBI:30413"/>
    </ligand>
    <ligandPart>
        <name>Fe</name>
        <dbReference type="ChEBI" id="CHEBI:18248"/>
    </ligandPart>
</feature>
<keyword evidence="5" id="KW-0460">Magnesium</keyword>
<organism evidence="9 10">
    <name type="scientific">Fusarium austroamericanum</name>
    <dbReference type="NCBI Taxonomy" id="282268"/>
    <lineage>
        <taxon>Eukaryota</taxon>
        <taxon>Fungi</taxon>
        <taxon>Dikarya</taxon>
        <taxon>Ascomycota</taxon>
        <taxon>Pezizomycotina</taxon>
        <taxon>Sordariomycetes</taxon>
        <taxon>Hypocreomycetidae</taxon>
        <taxon>Hypocreales</taxon>
        <taxon>Nectriaceae</taxon>
        <taxon>Fusarium</taxon>
    </lineage>
</organism>
<evidence type="ECO:0000259" key="8">
    <source>
        <dbReference type="Pfam" id="PF06441"/>
    </source>
</evidence>
<dbReference type="Gene3D" id="3.40.50.1820">
    <property type="entry name" value="alpha/beta hydrolase"/>
    <property type="match status" value="1"/>
</dbReference>